<proteinExistence type="predicted"/>
<sequence>MKKLFILIFVLLIFLYLIIYDYFRQNFVYKEELNTYYPEVIFIEIFRDNLHSSYDINIQGLFYAKNSPRDMPIFISNKLENMDDNIIGYDQVYQEKKHLYVNNKSIENYKLNYDMKNKGLELFYFQIKFKTKNNQDLKYKYILEEIIKNKKMNVFRYQRKDMMGGTIYISDPFVLNFNAEQINNLNAIYNEIF</sequence>
<keyword evidence="3" id="KW-1185">Reference proteome</keyword>
<dbReference type="Proteomes" id="UP000035860">
    <property type="component" value="Unassembled WGS sequence"/>
</dbReference>
<reference evidence="2 3" key="1">
    <citation type="journal article" date="2014" name="Genome Announc.">
        <title>Draft Genome Sequence of Moraxella bovoculi Strain 237T (ATCC BAA-1259T) Isolated from a Calf with Infectious Bovine Keratoconjunctivitis.</title>
        <authorList>
            <person name="Calcutt M.J."/>
            <person name="Foecking M.F."/>
            <person name="Martin N.T."/>
            <person name="Mhlanga-Mutangadura T."/>
            <person name="Reilly T.J."/>
        </authorList>
    </citation>
    <scope>NUCLEOTIDE SEQUENCE [LARGE SCALE GENOMIC DNA]</scope>
    <source>
        <strain evidence="2 3">237</strain>
    </source>
</reference>
<evidence type="ECO:0000256" key="1">
    <source>
        <dbReference type="SAM" id="Phobius"/>
    </source>
</evidence>
<dbReference type="RefSeq" id="WP_036363352.1">
    <property type="nucleotide sequence ID" value="NZ_AOMT01000006.1"/>
</dbReference>
<feature type="transmembrane region" description="Helical" evidence="1">
    <location>
        <begin position="6"/>
        <end position="23"/>
    </location>
</feature>
<gene>
    <name evidence="2" type="ORF">MBO_02907</name>
</gene>
<dbReference type="AlphaFoldDB" id="A0A066UEX6"/>
<name>A0A066UEX6_9GAMM</name>
<protein>
    <submittedName>
        <fullName evidence="2">Uncharacterized protein</fullName>
    </submittedName>
</protein>
<organism evidence="2 3">
    <name type="scientific">Moraxella bovoculi 237</name>
    <dbReference type="NCBI Taxonomy" id="743974"/>
    <lineage>
        <taxon>Bacteria</taxon>
        <taxon>Pseudomonadati</taxon>
        <taxon>Pseudomonadota</taxon>
        <taxon>Gammaproteobacteria</taxon>
        <taxon>Moraxellales</taxon>
        <taxon>Moraxellaceae</taxon>
        <taxon>Moraxella</taxon>
    </lineage>
</organism>
<keyword evidence="1" id="KW-0472">Membrane</keyword>
<keyword evidence="1" id="KW-0812">Transmembrane</keyword>
<evidence type="ECO:0000313" key="2">
    <source>
        <dbReference type="EMBL" id="KDN25635.1"/>
    </source>
</evidence>
<accession>A0A066UEX6</accession>
<keyword evidence="1" id="KW-1133">Transmembrane helix</keyword>
<evidence type="ECO:0000313" key="3">
    <source>
        <dbReference type="Proteomes" id="UP000035860"/>
    </source>
</evidence>
<dbReference type="EMBL" id="AOMT01000006">
    <property type="protein sequence ID" value="KDN25635.1"/>
    <property type="molecule type" value="Genomic_DNA"/>
</dbReference>
<comment type="caution">
    <text evidence="2">The sequence shown here is derived from an EMBL/GenBank/DDBJ whole genome shotgun (WGS) entry which is preliminary data.</text>
</comment>